<keyword evidence="2" id="KW-0472">Membrane</keyword>
<keyword evidence="5" id="KW-1185">Reference proteome</keyword>
<proteinExistence type="predicted"/>
<feature type="region of interest" description="Disordered" evidence="1">
    <location>
        <begin position="314"/>
        <end position="359"/>
    </location>
</feature>
<evidence type="ECO:0000313" key="4">
    <source>
        <dbReference type="EMBL" id="KAK7029881.1"/>
    </source>
</evidence>
<keyword evidence="2" id="KW-0812">Transmembrane</keyword>
<organism evidence="4 5">
    <name type="scientific">Favolaschia claudopus</name>
    <dbReference type="NCBI Taxonomy" id="2862362"/>
    <lineage>
        <taxon>Eukaryota</taxon>
        <taxon>Fungi</taxon>
        <taxon>Dikarya</taxon>
        <taxon>Basidiomycota</taxon>
        <taxon>Agaricomycotina</taxon>
        <taxon>Agaricomycetes</taxon>
        <taxon>Agaricomycetidae</taxon>
        <taxon>Agaricales</taxon>
        <taxon>Marasmiineae</taxon>
        <taxon>Mycenaceae</taxon>
        <taxon>Favolaschia</taxon>
    </lineage>
</organism>
<accession>A0AAW0BUE9</accession>
<dbReference type="Gene3D" id="2.60.120.260">
    <property type="entry name" value="Galactose-binding domain-like"/>
    <property type="match status" value="1"/>
</dbReference>
<feature type="signal peptide" evidence="3">
    <location>
        <begin position="1"/>
        <end position="23"/>
    </location>
</feature>
<dbReference type="Proteomes" id="UP001362999">
    <property type="component" value="Unassembled WGS sequence"/>
</dbReference>
<feature type="transmembrane region" description="Helical" evidence="2">
    <location>
        <begin position="238"/>
        <end position="263"/>
    </location>
</feature>
<sequence length="359" mass="38243">MLYGALTMFCHLFFIAFYTLASARVSLAVLFNRTIDDFNGDESTGQLPVYSPTDVWAVVLNGNCTECTLQPDPSLTHDRTWHDTTIGDSTSQGMHTVTLEFTGSAIYFFGIAPNNGGGNFGVRVQFSLDGAAVGTYVHTPNASTNEMEYSVPMFKKESLSNKAHTLVAGIKGVFDESNMPNALLFDYAIYTIDNQGQIPTGTSSSISSDMVGTISAPAVTVQITTTSSANSASTSSQFPVAIVVGSVCGIAIFGLIVCALLWFSLKRRLGRRKTLPPQINIDAFPVAPPTSAQLRLGVTSGSAWVPVGTTGQEASSLTMPLIPPQPSNSRTKIQSQRPSPSTVLDAPRSLLPELPAYTP</sequence>
<comment type="caution">
    <text evidence="4">The sequence shown here is derived from an EMBL/GenBank/DDBJ whole genome shotgun (WGS) entry which is preliminary data.</text>
</comment>
<keyword evidence="2" id="KW-1133">Transmembrane helix</keyword>
<reference evidence="4 5" key="1">
    <citation type="journal article" date="2024" name="J Genomics">
        <title>Draft genome sequencing and assembly of Favolaschia claudopus CIRM-BRFM 2984 isolated from oak limbs.</title>
        <authorList>
            <person name="Navarro D."/>
            <person name="Drula E."/>
            <person name="Chaduli D."/>
            <person name="Cazenave R."/>
            <person name="Ahrendt S."/>
            <person name="Wang J."/>
            <person name="Lipzen A."/>
            <person name="Daum C."/>
            <person name="Barry K."/>
            <person name="Grigoriev I.V."/>
            <person name="Favel A."/>
            <person name="Rosso M.N."/>
            <person name="Martin F."/>
        </authorList>
    </citation>
    <scope>NUCLEOTIDE SEQUENCE [LARGE SCALE GENOMIC DNA]</scope>
    <source>
        <strain evidence="4 5">CIRM-BRFM 2984</strain>
    </source>
</reference>
<evidence type="ECO:0000313" key="5">
    <source>
        <dbReference type="Proteomes" id="UP001362999"/>
    </source>
</evidence>
<evidence type="ECO:0008006" key="6">
    <source>
        <dbReference type="Google" id="ProtNLM"/>
    </source>
</evidence>
<dbReference type="AlphaFoldDB" id="A0AAW0BUE9"/>
<evidence type="ECO:0000256" key="3">
    <source>
        <dbReference type="SAM" id="SignalP"/>
    </source>
</evidence>
<gene>
    <name evidence="4" type="ORF">R3P38DRAFT_886085</name>
</gene>
<evidence type="ECO:0000256" key="2">
    <source>
        <dbReference type="SAM" id="Phobius"/>
    </source>
</evidence>
<feature type="compositionally biased region" description="Polar residues" evidence="1">
    <location>
        <begin position="327"/>
        <end position="342"/>
    </location>
</feature>
<name>A0AAW0BUE9_9AGAR</name>
<dbReference type="EMBL" id="JAWWNJ010000026">
    <property type="protein sequence ID" value="KAK7029881.1"/>
    <property type="molecule type" value="Genomic_DNA"/>
</dbReference>
<evidence type="ECO:0000256" key="1">
    <source>
        <dbReference type="SAM" id="MobiDB-lite"/>
    </source>
</evidence>
<keyword evidence="3" id="KW-0732">Signal</keyword>
<protein>
    <recommendedName>
        <fullName evidence="6">Transmembrane protein</fullName>
    </recommendedName>
</protein>
<feature type="chain" id="PRO_5043429646" description="Transmembrane protein" evidence="3">
    <location>
        <begin position="24"/>
        <end position="359"/>
    </location>
</feature>